<evidence type="ECO:0000256" key="1">
    <source>
        <dbReference type="SAM" id="MobiDB-lite"/>
    </source>
</evidence>
<dbReference type="RefSeq" id="WP_076380774.1">
    <property type="nucleotide sequence ID" value="NZ_AP017422.1"/>
</dbReference>
<name>A0A173MGA5_9BACT</name>
<evidence type="ECO:0008006" key="5">
    <source>
        <dbReference type="Google" id="ProtNLM"/>
    </source>
</evidence>
<gene>
    <name evidence="3" type="ORF">SAMN05421788_107183</name>
</gene>
<dbReference type="OrthoDB" id="680361at2"/>
<feature type="signal peptide" evidence="2">
    <location>
        <begin position="1"/>
        <end position="28"/>
    </location>
</feature>
<evidence type="ECO:0000313" key="3">
    <source>
        <dbReference type="EMBL" id="SIT27244.1"/>
    </source>
</evidence>
<feature type="chain" id="PRO_5011757716" description="LTXXQ motif protein" evidence="2">
    <location>
        <begin position="29"/>
        <end position="135"/>
    </location>
</feature>
<protein>
    <recommendedName>
        <fullName evidence="5">LTXXQ motif protein</fullName>
    </recommendedName>
</protein>
<reference evidence="4" key="1">
    <citation type="submission" date="2017-01" db="EMBL/GenBank/DDBJ databases">
        <authorList>
            <person name="Varghese N."/>
            <person name="Submissions S."/>
        </authorList>
    </citation>
    <scope>NUCLEOTIDE SEQUENCE [LARGE SCALE GENOMIC DNA]</scope>
    <source>
        <strain evidence="4">DSM 21054</strain>
    </source>
</reference>
<evidence type="ECO:0000256" key="2">
    <source>
        <dbReference type="SAM" id="SignalP"/>
    </source>
</evidence>
<keyword evidence="2" id="KW-0732">Signal</keyword>
<evidence type="ECO:0000313" key="4">
    <source>
        <dbReference type="Proteomes" id="UP000186917"/>
    </source>
</evidence>
<dbReference type="EMBL" id="FTOR01000007">
    <property type="protein sequence ID" value="SIT27244.1"/>
    <property type="molecule type" value="Genomic_DNA"/>
</dbReference>
<accession>A0A173MGA5</accession>
<sequence length="135" mass="14937">MQKGNPFRVLLLAGALCFVSAGVNTVMAQKTPKKEHVDVTVKNITDSMKLKLALTDAQYPKVYKINGDFAAKLKAVKESSDDKDTKKEKAKAVNKEWAASLKTVLTAEQYKKFDEDKKDEKKQLKKAAKSSKSAS</sequence>
<dbReference type="Proteomes" id="UP000186917">
    <property type="component" value="Unassembled WGS sequence"/>
</dbReference>
<dbReference type="AlphaFoldDB" id="A0A173MGA5"/>
<organism evidence="3 4">
    <name type="scientific">Filimonas lacunae</name>
    <dbReference type="NCBI Taxonomy" id="477680"/>
    <lineage>
        <taxon>Bacteria</taxon>
        <taxon>Pseudomonadati</taxon>
        <taxon>Bacteroidota</taxon>
        <taxon>Chitinophagia</taxon>
        <taxon>Chitinophagales</taxon>
        <taxon>Chitinophagaceae</taxon>
        <taxon>Filimonas</taxon>
    </lineage>
</organism>
<feature type="region of interest" description="Disordered" evidence="1">
    <location>
        <begin position="116"/>
        <end position="135"/>
    </location>
</feature>
<proteinExistence type="predicted"/>
<dbReference type="STRING" id="477680.SAMN05421788_107183"/>
<dbReference type="KEGG" id="fln:FLA_2538"/>
<keyword evidence="4" id="KW-1185">Reference proteome</keyword>